<reference evidence="1" key="1">
    <citation type="submission" date="2011-06" db="EMBL/GenBank/DDBJ databases">
        <title>The Genome Sequence of Fusarium oxysporum Fo47.</title>
        <authorList>
            <consortium name="The Broad Institute Genome Sequencing Platform"/>
            <person name="Ma L.-J."/>
            <person name="Gale L.R."/>
            <person name="Schwartz D.C."/>
            <person name="Zhou S."/>
            <person name="Corby-Kistler H."/>
            <person name="Young S.K."/>
            <person name="Zeng Q."/>
            <person name="Gargeya S."/>
            <person name="Fitzgerald M."/>
            <person name="Haas B."/>
            <person name="Abouelleil A."/>
            <person name="Alvarado L."/>
            <person name="Arachchi H.M."/>
            <person name="Berlin A."/>
            <person name="Brown A."/>
            <person name="Chapman S.B."/>
            <person name="Chen Z."/>
            <person name="Dunbar C."/>
            <person name="Freedman E."/>
            <person name="Gearin G."/>
            <person name="Gellesch M."/>
            <person name="Goldberg J."/>
            <person name="Griggs A."/>
            <person name="Gujja S."/>
            <person name="Heiman D."/>
            <person name="Howarth C."/>
            <person name="Larson L."/>
            <person name="Lui A."/>
            <person name="MacDonald P.J.P."/>
            <person name="Mehta T."/>
            <person name="Montmayeur A."/>
            <person name="Murphy C."/>
            <person name="Neiman D."/>
            <person name="Pearson M."/>
            <person name="Priest M."/>
            <person name="Roberts A."/>
            <person name="Saif S."/>
            <person name="Shea T."/>
            <person name="Shenoy N."/>
            <person name="Sisk P."/>
            <person name="Stolte C."/>
            <person name="Sykes S."/>
            <person name="Wortman J."/>
            <person name="Nusbaum C."/>
            <person name="Birren B."/>
        </authorList>
    </citation>
    <scope>NUCLEOTIDE SEQUENCE [LARGE SCALE GENOMIC DNA]</scope>
    <source>
        <strain evidence="1">Fo47</strain>
    </source>
</reference>
<organism evidence="1">
    <name type="scientific">Fusarium oxysporum Fo47</name>
    <dbReference type="NCBI Taxonomy" id="660027"/>
    <lineage>
        <taxon>Eukaryota</taxon>
        <taxon>Fungi</taxon>
        <taxon>Dikarya</taxon>
        <taxon>Ascomycota</taxon>
        <taxon>Pezizomycotina</taxon>
        <taxon>Sordariomycetes</taxon>
        <taxon>Hypocreomycetidae</taxon>
        <taxon>Hypocreales</taxon>
        <taxon>Nectriaceae</taxon>
        <taxon>Fusarium</taxon>
        <taxon>Fusarium oxysporum species complex</taxon>
    </lineage>
</organism>
<dbReference type="HOGENOM" id="CLU_2026826_0_0_1"/>
<dbReference type="EMBL" id="JH717901">
    <property type="protein sequence ID" value="EWZ38406.1"/>
    <property type="molecule type" value="Genomic_DNA"/>
</dbReference>
<dbReference type="VEuPathDB" id="FungiDB:FOZG_10027"/>
<protein>
    <submittedName>
        <fullName evidence="1">Uncharacterized protein</fullName>
    </submittedName>
</protein>
<evidence type="ECO:0000313" key="1">
    <source>
        <dbReference type="EMBL" id="EWZ38406.1"/>
    </source>
</evidence>
<reference evidence="1" key="2">
    <citation type="submission" date="2012-06" db="EMBL/GenBank/DDBJ databases">
        <title>Annotation of the Genome Sequence of Fusarium oxysporum Fo47.</title>
        <authorList>
            <consortium name="The Broad Institute Genomics Platform"/>
            <person name="Ma L.-J."/>
            <person name="Corby-Kistler H."/>
            <person name="Broz K."/>
            <person name="Gale L.R."/>
            <person name="Jonkers W."/>
            <person name="O'Donnell K."/>
            <person name="Ploetz R."/>
            <person name="Steinberg C."/>
            <person name="Schwartz D.C."/>
            <person name="VanEtten H."/>
            <person name="Zhou S."/>
            <person name="Young S.K."/>
            <person name="Zeng Q."/>
            <person name="Gargeya S."/>
            <person name="Fitzgerald M."/>
            <person name="Abouelleil A."/>
            <person name="Alvarado L."/>
            <person name="Chapman S.B."/>
            <person name="Gainer-Dewar J."/>
            <person name="Goldberg J."/>
            <person name="Griggs A."/>
            <person name="Gujja S."/>
            <person name="Hansen M."/>
            <person name="Howarth C."/>
            <person name="Imamovic A."/>
            <person name="Ireland A."/>
            <person name="Larimer J."/>
            <person name="McCowan C."/>
            <person name="Murphy C."/>
            <person name="Pearson M."/>
            <person name="Poon T.W."/>
            <person name="Priest M."/>
            <person name="Roberts A."/>
            <person name="Saif S."/>
            <person name="Shea T."/>
            <person name="Sykes S."/>
            <person name="Wortman J."/>
            <person name="Nusbaum C."/>
            <person name="Birren B."/>
        </authorList>
    </citation>
    <scope>NUCLEOTIDE SEQUENCE</scope>
    <source>
        <strain evidence="1">Fo47</strain>
    </source>
</reference>
<gene>
    <name evidence="1" type="ORF">FOZG_10027</name>
</gene>
<proteinExistence type="predicted"/>
<dbReference type="Proteomes" id="UP000030766">
    <property type="component" value="Unassembled WGS sequence"/>
</dbReference>
<accession>W9K276</accession>
<dbReference type="AlphaFoldDB" id="W9K276"/>
<name>W9K276_FUSOX</name>
<sequence>MRLVRRGNFCENWPLLNEFFCGTIEYQDTTTNHDSIARVILRERRNRAGHQLDRDSATGLMHGVDMSQLLCCNHDMLLSIDLDRISPTGQTYLFNFNSHRTRGSRILSTVASSPINVPLALL</sequence>